<feature type="non-terminal residue" evidence="1">
    <location>
        <position position="1"/>
    </location>
</feature>
<dbReference type="AlphaFoldDB" id="Q7RAF2"/>
<evidence type="ECO:0000313" key="1">
    <source>
        <dbReference type="EMBL" id="EAA18777.1"/>
    </source>
</evidence>
<evidence type="ECO:0000313" key="2">
    <source>
        <dbReference type="Proteomes" id="UP000008553"/>
    </source>
</evidence>
<comment type="caution">
    <text evidence="1">The sequence shown here is derived from an EMBL/GenBank/DDBJ whole genome shotgun (WGS) entry which is preliminary data.</text>
</comment>
<organism evidence="1 2">
    <name type="scientific">Plasmodium yoelii yoelii</name>
    <dbReference type="NCBI Taxonomy" id="73239"/>
    <lineage>
        <taxon>Eukaryota</taxon>
        <taxon>Sar</taxon>
        <taxon>Alveolata</taxon>
        <taxon>Apicomplexa</taxon>
        <taxon>Aconoidasida</taxon>
        <taxon>Haemosporida</taxon>
        <taxon>Plasmodiidae</taxon>
        <taxon>Plasmodium</taxon>
        <taxon>Plasmodium (Vinckeia)</taxon>
    </lineage>
</organism>
<protein>
    <submittedName>
        <fullName evidence="1">Uncharacterized protein</fullName>
    </submittedName>
</protein>
<proteinExistence type="predicted"/>
<dbReference type="PaxDb" id="73239-Q7RAF2"/>
<name>Q7RAF2_PLAYO</name>
<reference evidence="1 2" key="1">
    <citation type="journal article" date="2002" name="Nature">
        <title>Genome sequence and comparative analysis of the model rodent malaria parasite Plasmodium yoelii yoelii.</title>
        <authorList>
            <person name="Carlton J.M."/>
            <person name="Angiuoli S.V."/>
            <person name="Suh B.B."/>
            <person name="Kooij T.W."/>
            <person name="Pertea M."/>
            <person name="Silva J.C."/>
            <person name="Ermolaeva M.D."/>
            <person name="Allen J.E."/>
            <person name="Selengut J.D."/>
            <person name="Koo H.L."/>
            <person name="Peterson J.D."/>
            <person name="Pop M."/>
            <person name="Kosack D.S."/>
            <person name="Shumway M.F."/>
            <person name="Bidwell S.L."/>
            <person name="Shallom S.J."/>
            <person name="van Aken S.E."/>
            <person name="Riedmuller S.B."/>
            <person name="Feldblyum T.V."/>
            <person name="Cho J.K."/>
            <person name="Quackenbush J."/>
            <person name="Sedegah M."/>
            <person name="Shoaibi A."/>
            <person name="Cummings L.M."/>
            <person name="Florens L."/>
            <person name="Yates J.R."/>
            <person name="Raine J.D."/>
            <person name="Sinden R.E."/>
            <person name="Harris M.A."/>
            <person name="Cunningham D.A."/>
            <person name="Preiser P.R."/>
            <person name="Bergman L.W."/>
            <person name="Vaidya A.B."/>
            <person name="van Lin L.H."/>
            <person name="Janse C.J."/>
            <person name="Waters A.P."/>
            <person name="Smith H.O."/>
            <person name="White O.R."/>
            <person name="Salzberg S.L."/>
            <person name="Venter J.C."/>
            <person name="Fraser C.M."/>
            <person name="Hoffman S.L."/>
            <person name="Gardner M.J."/>
            <person name="Carucci D.J."/>
        </authorList>
    </citation>
    <scope>NUCLEOTIDE SEQUENCE [LARGE SCALE GENOMIC DNA]</scope>
    <source>
        <strain evidence="1 2">17XNL</strain>
    </source>
</reference>
<dbReference type="InParanoid" id="Q7RAF2"/>
<sequence length="25" mass="2959">NGACNLIWKNYNFNKTVVYNIRNSI</sequence>
<dbReference type="EMBL" id="AABL01002224">
    <property type="protein sequence ID" value="EAA18777.1"/>
    <property type="molecule type" value="Genomic_DNA"/>
</dbReference>
<keyword evidence="2" id="KW-1185">Reference proteome</keyword>
<accession>Q7RAF2</accession>
<gene>
    <name evidence="1" type="ORF">PY06548</name>
</gene>
<dbReference type="Proteomes" id="UP000008553">
    <property type="component" value="Unassembled WGS sequence"/>
</dbReference>